<dbReference type="GO" id="GO:0015031">
    <property type="term" value="P:protein transport"/>
    <property type="evidence" value="ECO:0007669"/>
    <property type="project" value="UniProtKB-KW"/>
</dbReference>
<gene>
    <name evidence="9" type="ordered locus">Sgly_1712</name>
</gene>
<evidence type="ECO:0000256" key="6">
    <source>
        <dbReference type="ARBA" id="ARBA00023010"/>
    </source>
</evidence>
<evidence type="ECO:0000256" key="8">
    <source>
        <dbReference type="SAM" id="MobiDB-lite"/>
    </source>
</evidence>
<dbReference type="PANTHER" id="PTHR33162:SF1">
    <property type="entry name" value="SEC-INDEPENDENT PROTEIN TRANSLOCASE PROTEIN TATA, CHLOROPLASTIC"/>
    <property type="match status" value="1"/>
</dbReference>
<dbReference type="Gene3D" id="1.20.5.3310">
    <property type="match status" value="1"/>
</dbReference>
<keyword evidence="7" id="KW-0472">Membrane</keyword>
<keyword evidence="6" id="KW-0811">Translocation</keyword>
<dbReference type="eggNOG" id="COG1826">
    <property type="taxonomic scope" value="Bacteria"/>
</dbReference>
<dbReference type="AlphaFoldDB" id="F0SYX2"/>
<evidence type="ECO:0000256" key="4">
    <source>
        <dbReference type="ARBA" id="ARBA00022927"/>
    </source>
</evidence>
<evidence type="ECO:0000256" key="7">
    <source>
        <dbReference type="ARBA" id="ARBA00023136"/>
    </source>
</evidence>
<evidence type="ECO:0000313" key="10">
    <source>
        <dbReference type="Proteomes" id="UP000007488"/>
    </source>
</evidence>
<organism evidence="9 10">
    <name type="scientific">Syntrophobotulus glycolicus (strain DSM 8271 / FlGlyR)</name>
    <dbReference type="NCBI Taxonomy" id="645991"/>
    <lineage>
        <taxon>Bacteria</taxon>
        <taxon>Bacillati</taxon>
        <taxon>Bacillota</taxon>
        <taxon>Clostridia</taxon>
        <taxon>Eubacteriales</taxon>
        <taxon>Desulfitobacteriaceae</taxon>
        <taxon>Syntrophobotulus</taxon>
    </lineage>
</organism>
<evidence type="ECO:0000256" key="1">
    <source>
        <dbReference type="ARBA" id="ARBA00004167"/>
    </source>
</evidence>
<reference evidence="9 10" key="1">
    <citation type="journal article" date="2011" name="Stand. Genomic Sci.">
        <title>Complete genome sequence of Syntrophobotulus glycolicus type strain (FlGlyR).</title>
        <authorList>
            <person name="Han C."/>
            <person name="Mwirichia R."/>
            <person name="Chertkov O."/>
            <person name="Held B."/>
            <person name="Lapidus A."/>
            <person name="Nolan M."/>
            <person name="Lucas S."/>
            <person name="Hammon N."/>
            <person name="Deshpande S."/>
            <person name="Cheng J.F."/>
            <person name="Tapia R."/>
            <person name="Goodwin L."/>
            <person name="Pitluck S."/>
            <person name="Huntemann M."/>
            <person name="Liolios K."/>
            <person name="Ivanova N."/>
            <person name="Pagani I."/>
            <person name="Mavromatis K."/>
            <person name="Ovchinikova G."/>
            <person name="Pati A."/>
            <person name="Chen A."/>
            <person name="Palaniappan K."/>
            <person name="Land M."/>
            <person name="Hauser L."/>
            <person name="Brambilla E.M."/>
            <person name="Rohde M."/>
            <person name="Spring S."/>
            <person name="Sikorski J."/>
            <person name="Goker M."/>
            <person name="Woyke T."/>
            <person name="Bristow J."/>
            <person name="Eisen J.A."/>
            <person name="Markowitz V."/>
            <person name="Hugenholtz P."/>
            <person name="Kyrpides N.C."/>
            <person name="Klenk H.P."/>
            <person name="Detter J.C."/>
        </authorList>
    </citation>
    <scope>NUCLEOTIDE SEQUENCE [LARGE SCALE GENOMIC DNA]</scope>
    <source>
        <strain evidence="10">DSM 8271 / FlGlyR</strain>
    </source>
</reference>
<dbReference type="Pfam" id="PF02416">
    <property type="entry name" value="TatA_B_E"/>
    <property type="match status" value="1"/>
</dbReference>
<feature type="region of interest" description="Disordered" evidence="8">
    <location>
        <begin position="58"/>
        <end position="126"/>
    </location>
</feature>
<dbReference type="PANTHER" id="PTHR33162">
    <property type="entry name" value="SEC-INDEPENDENT PROTEIN TRANSLOCASE PROTEIN TATA, CHLOROPLASTIC"/>
    <property type="match status" value="1"/>
</dbReference>
<keyword evidence="2" id="KW-0813">Transport</keyword>
<evidence type="ECO:0000256" key="5">
    <source>
        <dbReference type="ARBA" id="ARBA00022989"/>
    </source>
</evidence>
<dbReference type="InterPro" id="IPR003369">
    <property type="entry name" value="TatA/B/E"/>
</dbReference>
<sequence>MGLTEILLILFVALVVFGPEDLPDVARALGKIVYQIRKYSAEITREIQESYEAPAKAINEAIKGDSPGNQVASDDPVIPINDQNQEELLTYEDEGNKAKQENKESDNPLADLPPDMVLSSKEDTSR</sequence>
<name>F0SYX2_SYNGF</name>
<feature type="compositionally biased region" description="Basic and acidic residues" evidence="8">
    <location>
        <begin position="94"/>
        <end position="106"/>
    </location>
</feature>
<proteinExistence type="predicted"/>
<dbReference type="EMBL" id="CP002547">
    <property type="protein sequence ID" value="ADY56009.1"/>
    <property type="molecule type" value="Genomic_DNA"/>
</dbReference>
<dbReference type="HOGENOM" id="CLU_086034_1_5_9"/>
<protein>
    <submittedName>
        <fullName evidence="9">Sec-independent translocation protein mttA/Hcf106</fullName>
    </submittedName>
</protein>
<dbReference type="GO" id="GO:0016020">
    <property type="term" value="C:membrane"/>
    <property type="evidence" value="ECO:0007669"/>
    <property type="project" value="UniProtKB-SubCell"/>
</dbReference>
<comment type="subcellular location">
    <subcellularLocation>
        <location evidence="1">Membrane</location>
        <topology evidence="1">Single-pass membrane protein</topology>
    </subcellularLocation>
</comment>
<reference evidence="10" key="2">
    <citation type="submission" date="2011-02" db="EMBL/GenBank/DDBJ databases">
        <title>The complete genome of Syntrophobotulus glycolicus DSM 8271.</title>
        <authorList>
            <person name="Lucas S."/>
            <person name="Copeland A."/>
            <person name="Lapidus A."/>
            <person name="Bruce D."/>
            <person name="Goodwin L."/>
            <person name="Pitluck S."/>
            <person name="Kyrpides N."/>
            <person name="Mavromatis K."/>
            <person name="Pagani I."/>
            <person name="Ivanova N."/>
            <person name="Mikhailova N."/>
            <person name="Chertkov O."/>
            <person name="Held B."/>
            <person name="Detter J.C."/>
            <person name="Tapia R."/>
            <person name="Han C."/>
            <person name="Land M."/>
            <person name="Hauser L."/>
            <person name="Markowitz V."/>
            <person name="Cheng J.-F."/>
            <person name="Hugenholtz P."/>
            <person name="Woyke T."/>
            <person name="Wu D."/>
            <person name="Spring S."/>
            <person name="Schroeder M."/>
            <person name="Brambilla E."/>
            <person name="Klenk H.-P."/>
            <person name="Eisen J.A."/>
        </authorList>
    </citation>
    <scope>NUCLEOTIDE SEQUENCE [LARGE SCALE GENOMIC DNA]</scope>
    <source>
        <strain evidence="10">DSM 8271 / FlGlyR</strain>
    </source>
</reference>
<keyword evidence="5" id="KW-1133">Transmembrane helix</keyword>
<dbReference type="KEGG" id="sgy:Sgly_1712"/>
<keyword evidence="3" id="KW-0812">Transmembrane</keyword>
<dbReference type="RefSeq" id="WP_013624877.1">
    <property type="nucleotide sequence ID" value="NC_015172.1"/>
</dbReference>
<evidence type="ECO:0000313" key="9">
    <source>
        <dbReference type="EMBL" id="ADY56009.1"/>
    </source>
</evidence>
<evidence type="ECO:0000256" key="2">
    <source>
        <dbReference type="ARBA" id="ARBA00022448"/>
    </source>
</evidence>
<keyword evidence="4" id="KW-0653">Protein transport</keyword>
<accession>F0SYX2</accession>
<dbReference type="Proteomes" id="UP000007488">
    <property type="component" value="Chromosome"/>
</dbReference>
<dbReference type="STRING" id="645991.Sgly_1712"/>
<dbReference type="OrthoDB" id="9800908at2"/>
<evidence type="ECO:0000256" key="3">
    <source>
        <dbReference type="ARBA" id="ARBA00022692"/>
    </source>
</evidence>
<keyword evidence="10" id="KW-1185">Reference proteome</keyword>